<dbReference type="Proteomes" id="UP000444960">
    <property type="component" value="Unassembled WGS sequence"/>
</dbReference>
<sequence>MPSNIPCPGTVVLAGTVNSMLVWINGAFGSGKTHTAHELHRRHGRGRVADPEILGYAMHKMLPRSARGDFQDLPQWRSGVADTLEQAAAANDGPVFVPMTVVRAQYFDETVGELRRRGTDVRHFTLAASRRTLEHRLSSRVSSMGARLLRRDETWAHAQIDRCRSALAAEAFGLHIDTDDRTLDDVVETIAAHLHLDLPKGRLSRPAAALRRVEVAVRHIRL</sequence>
<comment type="caution">
    <text evidence="1">The sequence shown here is derived from an EMBL/GenBank/DDBJ whole genome shotgun (WGS) entry which is preliminary data.</text>
</comment>
<dbReference type="InterPro" id="IPR027417">
    <property type="entry name" value="P-loop_NTPase"/>
</dbReference>
<dbReference type="AlphaFoldDB" id="A0A7I9VB68"/>
<dbReference type="SUPFAM" id="SSF52540">
    <property type="entry name" value="P-loop containing nucleoside triphosphate hydrolases"/>
    <property type="match status" value="1"/>
</dbReference>
<keyword evidence="2" id="KW-1185">Reference proteome</keyword>
<organism evidence="1 2">
    <name type="scientific">Gordonia spumicola</name>
    <dbReference type="NCBI Taxonomy" id="589161"/>
    <lineage>
        <taxon>Bacteria</taxon>
        <taxon>Bacillati</taxon>
        <taxon>Actinomycetota</taxon>
        <taxon>Actinomycetes</taxon>
        <taxon>Mycobacteriales</taxon>
        <taxon>Gordoniaceae</taxon>
        <taxon>Gordonia</taxon>
    </lineage>
</organism>
<evidence type="ECO:0000313" key="2">
    <source>
        <dbReference type="Proteomes" id="UP000444960"/>
    </source>
</evidence>
<accession>A0A7I9VB68</accession>
<protein>
    <submittedName>
        <fullName evidence="1">Tunicamycin resistance protein</fullName>
    </submittedName>
</protein>
<proteinExistence type="predicted"/>
<dbReference type="Gene3D" id="3.40.50.300">
    <property type="entry name" value="P-loop containing nucleotide triphosphate hydrolases"/>
    <property type="match status" value="1"/>
</dbReference>
<evidence type="ECO:0000313" key="1">
    <source>
        <dbReference type="EMBL" id="GEE02589.1"/>
    </source>
</evidence>
<name>A0A7I9VB68_9ACTN</name>
<gene>
    <name evidence="1" type="primary">tmrB</name>
    <name evidence="1" type="ORF">nbrc107696_30350</name>
</gene>
<dbReference type="EMBL" id="BJOV01000005">
    <property type="protein sequence ID" value="GEE02589.1"/>
    <property type="molecule type" value="Genomic_DNA"/>
</dbReference>
<dbReference type="Pfam" id="PF13671">
    <property type="entry name" value="AAA_33"/>
    <property type="match status" value="1"/>
</dbReference>
<reference evidence="2" key="1">
    <citation type="submission" date="2019-06" db="EMBL/GenBank/DDBJ databases">
        <title>Gordonia isolated from sludge of a wastewater treatment plant.</title>
        <authorList>
            <person name="Tamura T."/>
            <person name="Aoyama K."/>
            <person name="Kang Y."/>
            <person name="Saito S."/>
            <person name="Akiyama N."/>
            <person name="Yazawa K."/>
            <person name="Gonoi T."/>
            <person name="Mikami Y."/>
        </authorList>
    </citation>
    <scope>NUCLEOTIDE SEQUENCE [LARGE SCALE GENOMIC DNA]</scope>
    <source>
        <strain evidence="2">NBRC 107696</strain>
    </source>
</reference>